<keyword evidence="1" id="KW-0812">Transmembrane</keyword>
<comment type="caution">
    <text evidence="3">The sequence shown here is derived from an EMBL/GenBank/DDBJ whole genome shotgun (WGS) entry which is preliminary data.</text>
</comment>
<evidence type="ECO:0000313" key="3">
    <source>
        <dbReference type="EMBL" id="RBP35369.1"/>
    </source>
</evidence>
<dbReference type="OrthoDB" id="188440at2"/>
<proteinExistence type="predicted"/>
<dbReference type="Pfam" id="PF00092">
    <property type="entry name" value="VWA"/>
    <property type="match status" value="1"/>
</dbReference>
<protein>
    <submittedName>
        <fullName evidence="3">Ca-activated chloride channel family protein</fullName>
    </submittedName>
</protein>
<dbReference type="InterPro" id="IPR002035">
    <property type="entry name" value="VWF_A"/>
</dbReference>
<keyword evidence="4" id="KW-1185">Reference proteome</keyword>
<dbReference type="RefSeq" id="WP_113962363.1">
    <property type="nucleotide sequence ID" value="NZ_QNRR01000022.1"/>
</dbReference>
<dbReference type="CDD" id="cd01467">
    <property type="entry name" value="vWA_BatA_type"/>
    <property type="match status" value="1"/>
</dbReference>
<feature type="transmembrane region" description="Helical" evidence="1">
    <location>
        <begin position="6"/>
        <end position="24"/>
    </location>
</feature>
<evidence type="ECO:0000256" key="1">
    <source>
        <dbReference type="SAM" id="Phobius"/>
    </source>
</evidence>
<organism evidence="3 4">
    <name type="scientific">Roseimicrobium gellanilyticum</name>
    <dbReference type="NCBI Taxonomy" id="748857"/>
    <lineage>
        <taxon>Bacteria</taxon>
        <taxon>Pseudomonadati</taxon>
        <taxon>Verrucomicrobiota</taxon>
        <taxon>Verrucomicrobiia</taxon>
        <taxon>Verrucomicrobiales</taxon>
        <taxon>Verrucomicrobiaceae</taxon>
        <taxon>Roseimicrobium</taxon>
    </lineage>
</organism>
<dbReference type="PROSITE" id="PS50234">
    <property type="entry name" value="VWFA"/>
    <property type="match status" value="1"/>
</dbReference>
<evidence type="ECO:0000313" key="4">
    <source>
        <dbReference type="Proteomes" id="UP000253426"/>
    </source>
</evidence>
<keyword evidence="1" id="KW-1133">Transmembrane helix</keyword>
<dbReference type="AlphaFoldDB" id="A0A366H0J8"/>
<dbReference type="InterPro" id="IPR033881">
    <property type="entry name" value="vWA_BatA_type"/>
</dbReference>
<feature type="domain" description="VWFA" evidence="2">
    <location>
        <begin position="96"/>
        <end position="280"/>
    </location>
</feature>
<dbReference type="Proteomes" id="UP000253426">
    <property type="component" value="Unassembled WGS sequence"/>
</dbReference>
<keyword evidence="1" id="KW-0472">Membrane</keyword>
<dbReference type="PANTHER" id="PTHR22550">
    <property type="entry name" value="SPORE GERMINATION PROTEIN"/>
    <property type="match status" value="1"/>
</dbReference>
<accession>A0A366H0J8</accession>
<feature type="transmembrane region" description="Helical" evidence="1">
    <location>
        <begin position="300"/>
        <end position="321"/>
    </location>
</feature>
<sequence>MTIGLAYPWMLLLLLLPLLVAWLFPPHREERQGLVVPFLSRLSEHTGQKPKKGALVLRGGWIRKLSLVLGWACIVVALARPQITEPPVTRDVPVRDMLLAVDLSGSMETKDFKNAKGETVDRLTAVKEVLDDFLLRRKGDRVGLILFGNAPFVQVPFTEDLNVCRQLLDEAQTKMAGPQTAFGDALGLAINVFDRSTVKERVLIALTDGNDTASQVPPAKAASIAKDKGIVIHTVAVGDPRAAGEDALDEETLKNVASTTGGLFSHATDRKQLAEIYRKLDKLETRKAQTISHRPRRDVYWWPLAVALVLSLVQQVLQLVVHQARARARARREAALMGGATMNPKDQPEEVAA</sequence>
<name>A0A366H0J8_9BACT</name>
<reference evidence="3 4" key="1">
    <citation type="submission" date="2018-06" db="EMBL/GenBank/DDBJ databases">
        <title>Genomic Encyclopedia of Type Strains, Phase IV (KMG-IV): sequencing the most valuable type-strain genomes for metagenomic binning, comparative biology and taxonomic classification.</title>
        <authorList>
            <person name="Goeker M."/>
        </authorList>
    </citation>
    <scope>NUCLEOTIDE SEQUENCE [LARGE SCALE GENOMIC DNA]</scope>
    <source>
        <strain evidence="3 4">DSM 25532</strain>
    </source>
</reference>
<dbReference type="PANTHER" id="PTHR22550:SF18">
    <property type="entry name" value="VWFA DOMAIN-CONTAINING PROTEIN"/>
    <property type="match status" value="1"/>
</dbReference>
<dbReference type="SUPFAM" id="SSF53300">
    <property type="entry name" value="vWA-like"/>
    <property type="match status" value="1"/>
</dbReference>
<gene>
    <name evidence="3" type="ORF">DES53_12236</name>
</gene>
<dbReference type="InterPro" id="IPR036465">
    <property type="entry name" value="vWFA_dom_sf"/>
</dbReference>
<dbReference type="Gene3D" id="3.40.50.410">
    <property type="entry name" value="von Willebrand factor, type A domain"/>
    <property type="match status" value="1"/>
</dbReference>
<dbReference type="InterPro" id="IPR050768">
    <property type="entry name" value="UPF0353/GerABKA_families"/>
</dbReference>
<evidence type="ECO:0000259" key="2">
    <source>
        <dbReference type="PROSITE" id="PS50234"/>
    </source>
</evidence>
<dbReference type="EMBL" id="QNRR01000022">
    <property type="protein sequence ID" value="RBP35369.1"/>
    <property type="molecule type" value="Genomic_DNA"/>
</dbReference>
<dbReference type="SMART" id="SM00327">
    <property type="entry name" value="VWA"/>
    <property type="match status" value="1"/>
</dbReference>